<feature type="compositionally biased region" description="Basic and acidic residues" evidence="1">
    <location>
        <begin position="26"/>
        <end position="36"/>
    </location>
</feature>
<evidence type="ECO:0000256" key="1">
    <source>
        <dbReference type="SAM" id="MobiDB-lite"/>
    </source>
</evidence>
<organism evidence="2">
    <name type="scientific">marine sediment metagenome</name>
    <dbReference type="NCBI Taxonomy" id="412755"/>
    <lineage>
        <taxon>unclassified sequences</taxon>
        <taxon>metagenomes</taxon>
        <taxon>ecological metagenomes</taxon>
    </lineage>
</organism>
<dbReference type="EMBL" id="LAZR01021658">
    <property type="protein sequence ID" value="KKL84594.1"/>
    <property type="molecule type" value="Genomic_DNA"/>
</dbReference>
<protein>
    <submittedName>
        <fullName evidence="2">Uncharacterized protein</fullName>
    </submittedName>
</protein>
<gene>
    <name evidence="2" type="ORF">LCGC14_1963160</name>
</gene>
<accession>A0A0F9FDW2</accession>
<sequence length="78" mass="8051">MAAICVLLFVGFGCGRKPQDGPAGSRYDRQGKVSPKDGKTIAEWTKKLGEGQARDQANAARALGNIGPKAAKAVPALA</sequence>
<dbReference type="AlphaFoldDB" id="A0A0F9FDW2"/>
<reference evidence="2" key="1">
    <citation type="journal article" date="2015" name="Nature">
        <title>Complex archaea that bridge the gap between prokaryotes and eukaryotes.</title>
        <authorList>
            <person name="Spang A."/>
            <person name="Saw J.H."/>
            <person name="Jorgensen S.L."/>
            <person name="Zaremba-Niedzwiedzka K."/>
            <person name="Martijn J."/>
            <person name="Lind A.E."/>
            <person name="van Eijk R."/>
            <person name="Schleper C."/>
            <person name="Guy L."/>
            <person name="Ettema T.J."/>
        </authorList>
    </citation>
    <scope>NUCLEOTIDE SEQUENCE</scope>
</reference>
<name>A0A0F9FDW2_9ZZZZ</name>
<comment type="caution">
    <text evidence="2">The sequence shown here is derived from an EMBL/GenBank/DDBJ whole genome shotgun (WGS) entry which is preliminary data.</text>
</comment>
<feature type="region of interest" description="Disordered" evidence="1">
    <location>
        <begin position="16"/>
        <end position="36"/>
    </location>
</feature>
<evidence type="ECO:0000313" key="2">
    <source>
        <dbReference type="EMBL" id="KKL84594.1"/>
    </source>
</evidence>
<feature type="non-terminal residue" evidence="2">
    <location>
        <position position="78"/>
    </location>
</feature>
<proteinExistence type="predicted"/>